<proteinExistence type="predicted"/>
<dbReference type="RefSeq" id="WP_174632125.1">
    <property type="nucleotide sequence ID" value="NZ_CP049074.1"/>
</dbReference>
<keyword evidence="2" id="KW-1185">Reference proteome</keyword>
<sequence>MKVNIRYVYVTISKDLVKDTECIVLKDKVGNSREYMYISFYQPPVRGETVQVPISKIVRLLNRNADRWKIVRKGKNRVLLQILGLSRQGNRGRKIRGQQGTGEGRWDEFTRRMKYM</sequence>
<dbReference type="KEGG" id="mten:GWK48_10600"/>
<dbReference type="EMBL" id="CP049074">
    <property type="protein sequence ID" value="QKR00778.1"/>
    <property type="molecule type" value="Genomic_DNA"/>
</dbReference>
<accession>A0A6N0NZJ4</accession>
<evidence type="ECO:0000313" key="1">
    <source>
        <dbReference type="EMBL" id="QKR00778.1"/>
    </source>
</evidence>
<name>A0A6N0NZJ4_9CREN</name>
<dbReference type="AlphaFoldDB" id="A0A6N0NZJ4"/>
<dbReference type="Proteomes" id="UP000509301">
    <property type="component" value="Chromosome"/>
</dbReference>
<dbReference type="GeneID" id="55642397"/>
<gene>
    <name evidence="1" type="ORF">GWK48_10600</name>
</gene>
<organism evidence="1 2">
    <name type="scientific">Metallosphaera tengchongensis</name>
    <dbReference type="NCBI Taxonomy" id="1532350"/>
    <lineage>
        <taxon>Archaea</taxon>
        <taxon>Thermoproteota</taxon>
        <taxon>Thermoprotei</taxon>
        <taxon>Sulfolobales</taxon>
        <taxon>Sulfolobaceae</taxon>
        <taxon>Metallosphaera</taxon>
    </lineage>
</organism>
<evidence type="ECO:0000313" key="2">
    <source>
        <dbReference type="Proteomes" id="UP000509301"/>
    </source>
</evidence>
<reference evidence="1 2" key="1">
    <citation type="submission" date="2020-02" db="EMBL/GenBank/DDBJ databases">
        <title>Comparative genome analysis reveals the metabolism and evolution of the thermophilic archaeal genus Metallosphaera.</title>
        <authorList>
            <person name="Jiang C."/>
        </authorList>
    </citation>
    <scope>NUCLEOTIDE SEQUENCE [LARGE SCALE GENOMIC DNA]</scope>
    <source>
        <strain evidence="1 2">Ric-A</strain>
    </source>
</reference>
<protein>
    <submittedName>
        <fullName evidence="1">Uncharacterized protein</fullName>
    </submittedName>
</protein>